<dbReference type="Gene3D" id="3.10.20.90">
    <property type="entry name" value="Phosphatidylinositol 3-kinase Catalytic Subunit, Chain A, domain 1"/>
    <property type="match status" value="1"/>
</dbReference>
<accession>A0A1V9Y684</accession>
<dbReference type="CDD" id="cd17039">
    <property type="entry name" value="Ubl_ubiquitin_like"/>
    <property type="match status" value="1"/>
</dbReference>
<feature type="domain" description="RING-type" evidence="3">
    <location>
        <begin position="304"/>
        <end position="351"/>
    </location>
</feature>
<dbReference type="Pfam" id="PF13639">
    <property type="entry name" value="zf-RING_2"/>
    <property type="match status" value="1"/>
</dbReference>
<dbReference type="InterPro" id="IPR029071">
    <property type="entry name" value="Ubiquitin-like_domsf"/>
</dbReference>
<gene>
    <name evidence="4" type="ORF">ACHHYP_16649</name>
</gene>
<dbReference type="PROSITE" id="PS50053">
    <property type="entry name" value="UBIQUITIN_2"/>
    <property type="match status" value="1"/>
</dbReference>
<evidence type="ECO:0000259" key="2">
    <source>
        <dbReference type="PROSITE" id="PS50053"/>
    </source>
</evidence>
<dbReference type="InterPro" id="IPR013083">
    <property type="entry name" value="Znf_RING/FYVE/PHD"/>
</dbReference>
<feature type="domain" description="Ubiquitin-like" evidence="2">
    <location>
        <begin position="90"/>
        <end position="162"/>
    </location>
</feature>
<keyword evidence="1" id="KW-0862">Zinc</keyword>
<dbReference type="SUPFAM" id="SSF54236">
    <property type="entry name" value="Ubiquitin-like"/>
    <property type="match status" value="1"/>
</dbReference>
<dbReference type="SUPFAM" id="SSF57850">
    <property type="entry name" value="RING/U-box"/>
    <property type="match status" value="1"/>
</dbReference>
<comment type="caution">
    <text evidence="4">The sequence shown here is derived from an EMBL/GenBank/DDBJ whole genome shotgun (WGS) entry which is preliminary data.</text>
</comment>
<dbReference type="AlphaFoldDB" id="A0A1V9Y684"/>
<name>A0A1V9Y684_ACHHY</name>
<keyword evidence="1" id="KW-0479">Metal-binding</keyword>
<evidence type="ECO:0000259" key="3">
    <source>
        <dbReference type="PROSITE" id="PS50089"/>
    </source>
</evidence>
<dbReference type="EMBL" id="JNBR01002827">
    <property type="protein sequence ID" value="OQR81217.1"/>
    <property type="molecule type" value="Genomic_DNA"/>
</dbReference>
<dbReference type="Gene3D" id="3.30.40.10">
    <property type="entry name" value="Zinc/RING finger domain, C3HC4 (zinc finger)"/>
    <property type="match status" value="1"/>
</dbReference>
<reference evidence="4 5" key="1">
    <citation type="journal article" date="2014" name="Genome Biol. Evol.">
        <title>The secreted proteins of Achlya hypogyna and Thraustotheca clavata identify the ancestral oomycete secretome and reveal gene acquisitions by horizontal gene transfer.</title>
        <authorList>
            <person name="Misner I."/>
            <person name="Blouin N."/>
            <person name="Leonard G."/>
            <person name="Richards T.A."/>
            <person name="Lane C.E."/>
        </authorList>
    </citation>
    <scope>NUCLEOTIDE SEQUENCE [LARGE SCALE GENOMIC DNA]</scope>
    <source>
        <strain evidence="4 5">ATCC 48635</strain>
    </source>
</reference>
<dbReference type="GO" id="GO:0008270">
    <property type="term" value="F:zinc ion binding"/>
    <property type="evidence" value="ECO:0007669"/>
    <property type="project" value="UniProtKB-KW"/>
</dbReference>
<dbReference type="Pfam" id="PF00240">
    <property type="entry name" value="ubiquitin"/>
    <property type="match status" value="1"/>
</dbReference>
<dbReference type="PROSITE" id="PS50089">
    <property type="entry name" value="ZF_RING_2"/>
    <property type="match status" value="1"/>
</dbReference>
<dbReference type="SMART" id="SM00184">
    <property type="entry name" value="RING"/>
    <property type="match status" value="1"/>
</dbReference>
<evidence type="ECO:0000313" key="4">
    <source>
        <dbReference type="EMBL" id="OQR81217.1"/>
    </source>
</evidence>
<sequence>MEIVCVDATTKQLVGNWVIPPAEIRRGMIVEDVMQLLSVKLQLGRGALGALKLYGQTLPEANALAPYLPALRTSNPRWVFAFERTTRVTISVFVALPSGAICVQIHPSDTIADLKNTIRVHSSCPFQRLTLHHQTLEDRRTVSSYGITNSMTIGAAVAVRGGGAVSEFVDVANDDLYGILEQSPTAPDWRRFCAGMNVHGICTSVLCAAYQQWVIMPRKFAPFNLLMHRASCPMCARPIAPRTVGFFNCLWRFEGIKHPSNMHLSSPWKVVEGDDYVVFEEDSPQVLWHSLVLSARRNLGCDECAVCCEDLSQGPTERVKPCQHQIHSACLAQWTDTCTRRSAPVNCPTCRAPI</sequence>
<dbReference type="InterPro" id="IPR000626">
    <property type="entry name" value="Ubiquitin-like_dom"/>
</dbReference>
<dbReference type="InterPro" id="IPR001841">
    <property type="entry name" value="Znf_RING"/>
</dbReference>
<evidence type="ECO:0000256" key="1">
    <source>
        <dbReference type="PROSITE-ProRule" id="PRU00175"/>
    </source>
</evidence>
<dbReference type="OrthoDB" id="428577at2759"/>
<keyword evidence="5" id="KW-1185">Reference proteome</keyword>
<proteinExistence type="predicted"/>
<evidence type="ECO:0000313" key="5">
    <source>
        <dbReference type="Proteomes" id="UP000243579"/>
    </source>
</evidence>
<dbReference type="SMART" id="SM00213">
    <property type="entry name" value="UBQ"/>
    <property type="match status" value="1"/>
</dbReference>
<protein>
    <submittedName>
        <fullName evidence="4">Ubiquitin family RING domain-containing protein</fullName>
    </submittedName>
</protein>
<keyword evidence="1" id="KW-0863">Zinc-finger</keyword>
<organism evidence="4 5">
    <name type="scientific">Achlya hypogyna</name>
    <name type="common">Oomycete</name>
    <name type="synonym">Protoachlya hypogyna</name>
    <dbReference type="NCBI Taxonomy" id="1202772"/>
    <lineage>
        <taxon>Eukaryota</taxon>
        <taxon>Sar</taxon>
        <taxon>Stramenopiles</taxon>
        <taxon>Oomycota</taxon>
        <taxon>Saprolegniomycetes</taxon>
        <taxon>Saprolegniales</taxon>
        <taxon>Achlyaceae</taxon>
        <taxon>Achlya</taxon>
    </lineage>
</organism>
<dbReference type="Proteomes" id="UP000243579">
    <property type="component" value="Unassembled WGS sequence"/>
</dbReference>